<dbReference type="EMBL" id="AGNL01025527">
    <property type="protein sequence ID" value="EJK58342.1"/>
    <property type="molecule type" value="Genomic_DNA"/>
</dbReference>
<protein>
    <submittedName>
        <fullName evidence="1">Uncharacterized protein</fullName>
    </submittedName>
</protein>
<comment type="caution">
    <text evidence="1">The sequence shown here is derived from an EMBL/GenBank/DDBJ whole genome shotgun (WGS) entry which is preliminary data.</text>
</comment>
<evidence type="ECO:0000313" key="2">
    <source>
        <dbReference type="Proteomes" id="UP000266841"/>
    </source>
</evidence>
<accession>K0SIK9</accession>
<name>K0SIK9_THAOC</name>
<evidence type="ECO:0000313" key="1">
    <source>
        <dbReference type="EMBL" id="EJK58342.1"/>
    </source>
</evidence>
<organism evidence="1 2">
    <name type="scientific">Thalassiosira oceanica</name>
    <name type="common">Marine diatom</name>
    <dbReference type="NCBI Taxonomy" id="159749"/>
    <lineage>
        <taxon>Eukaryota</taxon>
        <taxon>Sar</taxon>
        <taxon>Stramenopiles</taxon>
        <taxon>Ochrophyta</taxon>
        <taxon>Bacillariophyta</taxon>
        <taxon>Coscinodiscophyceae</taxon>
        <taxon>Thalassiosirophycidae</taxon>
        <taxon>Thalassiosirales</taxon>
        <taxon>Thalassiosiraceae</taxon>
        <taxon>Thalassiosira</taxon>
    </lineage>
</organism>
<gene>
    <name evidence="1" type="ORF">THAOC_21545</name>
</gene>
<reference evidence="1 2" key="1">
    <citation type="journal article" date="2012" name="Genome Biol.">
        <title>Genome and low-iron response of an oceanic diatom adapted to chronic iron limitation.</title>
        <authorList>
            <person name="Lommer M."/>
            <person name="Specht M."/>
            <person name="Roy A.S."/>
            <person name="Kraemer L."/>
            <person name="Andreson R."/>
            <person name="Gutowska M.A."/>
            <person name="Wolf J."/>
            <person name="Bergner S.V."/>
            <person name="Schilhabel M.B."/>
            <person name="Klostermeier U.C."/>
            <person name="Beiko R.G."/>
            <person name="Rosenstiel P."/>
            <person name="Hippler M."/>
            <person name="Laroche J."/>
        </authorList>
    </citation>
    <scope>NUCLEOTIDE SEQUENCE [LARGE SCALE GENOMIC DNA]</scope>
    <source>
        <strain evidence="1 2">CCMP1005</strain>
    </source>
</reference>
<keyword evidence="2" id="KW-1185">Reference proteome</keyword>
<dbReference type="AlphaFoldDB" id="K0SIK9"/>
<sequence>MQEGPICDPGRRRVPYLDVHLVPMRFRVNLFSFLGPIRPGRGHSHEWPEPVVQHGTEKSQKKLYSRKSVHLFLNAPLHIEEGRRFKLKVRAFVIPPSGTDGFRLSQPQSFPLAQASKASKAALIIIAS</sequence>
<proteinExistence type="predicted"/>
<dbReference type="Proteomes" id="UP000266841">
    <property type="component" value="Unassembled WGS sequence"/>
</dbReference>